<feature type="domain" description="Malectin-like" evidence="5">
    <location>
        <begin position="41"/>
        <end position="201"/>
    </location>
</feature>
<dbReference type="PROSITE" id="PS00560">
    <property type="entry name" value="CARBOXYPEPT_SER_HIS"/>
    <property type="match status" value="1"/>
</dbReference>
<dbReference type="InterPro" id="IPR029058">
    <property type="entry name" value="AB_hydrolase_fold"/>
</dbReference>
<dbReference type="Pfam" id="PF00450">
    <property type="entry name" value="Peptidase_S10"/>
    <property type="match status" value="1"/>
</dbReference>
<dbReference type="Pfam" id="PF12819">
    <property type="entry name" value="Malectin_like"/>
    <property type="match status" value="1"/>
</dbReference>
<keyword evidence="7" id="KW-1185">Reference proteome</keyword>
<protein>
    <recommendedName>
        <fullName evidence="5">Malectin-like domain-containing protein</fullName>
    </recommendedName>
</protein>
<dbReference type="EMBL" id="OZ023703">
    <property type="protein sequence ID" value="CAK9871069.1"/>
    <property type="molecule type" value="Genomic_DNA"/>
</dbReference>
<evidence type="ECO:0000256" key="3">
    <source>
        <dbReference type="ARBA" id="ARBA00023180"/>
    </source>
</evidence>
<evidence type="ECO:0000256" key="2">
    <source>
        <dbReference type="ARBA" id="ARBA00009431"/>
    </source>
</evidence>
<comment type="similarity">
    <text evidence="2">Belongs to the peptidase S10 family.</text>
</comment>
<dbReference type="Gene3D" id="3.40.50.1820">
    <property type="entry name" value="alpha/beta hydrolase"/>
    <property type="match status" value="1"/>
</dbReference>
<name>A0ABP1B7C9_9BRYO</name>
<dbReference type="InterPro" id="IPR001563">
    <property type="entry name" value="Peptidase_S10"/>
</dbReference>
<dbReference type="SUPFAM" id="SSF53474">
    <property type="entry name" value="alpha/beta-Hydrolases"/>
    <property type="match status" value="1"/>
</dbReference>
<dbReference type="Proteomes" id="UP001497522">
    <property type="component" value="Chromosome 2"/>
</dbReference>
<evidence type="ECO:0000313" key="6">
    <source>
        <dbReference type="EMBL" id="CAK9871069.1"/>
    </source>
</evidence>
<dbReference type="InterPro" id="IPR024788">
    <property type="entry name" value="Malectin-like_Carb-bd_dom"/>
</dbReference>
<dbReference type="PRINTS" id="PR00724">
    <property type="entry name" value="CRBOXYPTASEC"/>
</dbReference>
<dbReference type="Gene3D" id="3.40.50.12670">
    <property type="match status" value="1"/>
</dbReference>
<feature type="chain" id="PRO_5045824033" description="Malectin-like domain-containing protein" evidence="4">
    <location>
        <begin position="18"/>
        <end position="666"/>
    </location>
</feature>
<evidence type="ECO:0000259" key="5">
    <source>
        <dbReference type="Pfam" id="PF12819"/>
    </source>
</evidence>
<gene>
    <name evidence="6" type="ORF">CSSPJE1EN2_LOCUS13737</name>
</gene>
<organism evidence="6 7">
    <name type="scientific">Sphagnum jensenii</name>
    <dbReference type="NCBI Taxonomy" id="128206"/>
    <lineage>
        <taxon>Eukaryota</taxon>
        <taxon>Viridiplantae</taxon>
        <taxon>Streptophyta</taxon>
        <taxon>Embryophyta</taxon>
        <taxon>Bryophyta</taxon>
        <taxon>Sphagnophytina</taxon>
        <taxon>Sphagnopsida</taxon>
        <taxon>Sphagnales</taxon>
        <taxon>Sphagnaceae</taxon>
        <taxon>Sphagnum</taxon>
    </lineage>
</organism>
<keyword evidence="3" id="KW-0325">Glycoprotein</keyword>
<sequence length="666" mass="74723">MEVWMTTLLLIAVLLEALVCNLSTVPGESAQTQDYYPYNFFKTKYRLNLGGNGIIRFPDDDYDRYWFPVQGSNSTFLHSTNSGIQILMANHSVLSVSELDYPPNAVMRTALTDKSGNMTIYFPDNNSYQMYMLFYYAELDPTANETSRSYYVEVADNNTVLVNPILNQSSHYPNVLVYYDISYYDGWNILLYPDPTSPLGPLEFFEIEGQLVTLTNPQDAQGGGGGVADLVTSLPGQPAGVEFNQYAGYVTVSEAHGRALFYWFVEADHKDAASLPVALWFNGGPGCSSVGAGFLQELGPFFPNADGTGLIRNKQSWNKHANIVFVESPTAVGYSYSNTSSDYELFTDKLTAEDNLAFILGWYVKFPEYKKNEFYLTGESFAGHYLPELAQQIVLYNEKPGDFKINFKGFAVGNAATDAYYDNLGATNFYYYHSLISDQTYATLIENCDFAQDLPVDYSLHNATCIKAANYALNVEMNEINIYNIYGLNCNPPANTTRPTFTKRVGMLQLAGVNPCAPDNVTPYLNTPAVKAALHARPDIQWVECSNIVSNFYSLPDYTRSILPVYQFLLTKGIRIWVYSGDVDGIVPTTGTRYWLAELNLPIQTAWYPWNHSSQVGGWSQVYENLTFVTVRDAGHEVPQYQPGRALQLFKYFLKGQSLPGFDYNN</sequence>
<reference evidence="6 7" key="1">
    <citation type="submission" date="2024-03" db="EMBL/GenBank/DDBJ databases">
        <authorList>
            <consortium name="ELIXIR-Norway"/>
            <consortium name="Elixir Norway"/>
        </authorList>
    </citation>
    <scope>NUCLEOTIDE SEQUENCE [LARGE SCALE GENOMIC DNA]</scope>
</reference>
<comment type="subcellular location">
    <subcellularLocation>
        <location evidence="1">Membrane</location>
        <topology evidence="1">Single-pass membrane protein</topology>
    </subcellularLocation>
</comment>
<feature type="signal peptide" evidence="4">
    <location>
        <begin position="1"/>
        <end position="17"/>
    </location>
</feature>
<evidence type="ECO:0000313" key="7">
    <source>
        <dbReference type="Proteomes" id="UP001497522"/>
    </source>
</evidence>
<dbReference type="PANTHER" id="PTHR11802:SF489">
    <property type="entry name" value="CARBOXYPEPTIDASE"/>
    <property type="match status" value="1"/>
</dbReference>
<proteinExistence type="inferred from homology"/>
<evidence type="ECO:0000256" key="1">
    <source>
        <dbReference type="ARBA" id="ARBA00004167"/>
    </source>
</evidence>
<dbReference type="InterPro" id="IPR033124">
    <property type="entry name" value="Ser_caboxypep_his_AS"/>
</dbReference>
<dbReference type="PANTHER" id="PTHR11802">
    <property type="entry name" value="SERINE PROTEASE FAMILY S10 SERINE CARBOXYPEPTIDASE"/>
    <property type="match status" value="1"/>
</dbReference>
<keyword evidence="4" id="KW-0732">Signal</keyword>
<accession>A0ABP1B7C9</accession>
<evidence type="ECO:0000256" key="4">
    <source>
        <dbReference type="SAM" id="SignalP"/>
    </source>
</evidence>